<evidence type="ECO:0000313" key="1">
    <source>
        <dbReference type="EMBL" id="ESA10323.1"/>
    </source>
</evidence>
<dbReference type="AlphaFoldDB" id="U9TVF3"/>
<dbReference type="EMBL" id="KI287226">
    <property type="protein sequence ID" value="ESA10323.1"/>
    <property type="molecule type" value="Genomic_DNA"/>
</dbReference>
<gene>
    <name evidence="1" type="ORF">GLOINDRAFT_29577</name>
</gene>
<dbReference type="HOGENOM" id="CLU_2980247_0_0_1"/>
<sequence length="58" mass="7099">MDLWNLQLSDFHTIIQRDLLREEPVVFLFHPNSKNVLHKLEFETERNQEHGMQKVLHF</sequence>
<reference evidence="1" key="1">
    <citation type="submission" date="2013-07" db="EMBL/GenBank/DDBJ databases">
        <title>The genome of an arbuscular mycorrhizal fungus provides insights into the evolution of the oldest plant symbiosis.</title>
        <authorList>
            <consortium name="DOE Joint Genome Institute"/>
            <person name="Tisserant E."/>
            <person name="Malbreil M."/>
            <person name="Kuo A."/>
            <person name="Kohler A."/>
            <person name="Symeonidi A."/>
            <person name="Balestrini R."/>
            <person name="Charron P."/>
            <person name="Duensing N."/>
            <person name="Frei-dit-Frey N."/>
            <person name="Gianinazzi-Pearson V."/>
            <person name="Gilbert B."/>
            <person name="Handa Y."/>
            <person name="Hijri M."/>
            <person name="Kaul R."/>
            <person name="Kawaguchi M."/>
            <person name="Krajinski F."/>
            <person name="Lammers P."/>
            <person name="Lapierre D."/>
            <person name="Masclaux F.G."/>
            <person name="Murat C."/>
            <person name="Morin E."/>
            <person name="Ndikumana S."/>
            <person name="Pagni M."/>
            <person name="Petitpierre D."/>
            <person name="Requena N."/>
            <person name="Rosikiewicz P."/>
            <person name="Riley R."/>
            <person name="Saito K."/>
            <person name="San Clemente H."/>
            <person name="Shapiro H."/>
            <person name="van Tuinen D."/>
            <person name="Becard G."/>
            <person name="Bonfante P."/>
            <person name="Paszkowski U."/>
            <person name="Shachar-Hill Y."/>
            <person name="Young J.P."/>
            <person name="Sanders I.R."/>
            <person name="Henrissat B."/>
            <person name="Rensing S.A."/>
            <person name="Grigoriev I.V."/>
            <person name="Corradi N."/>
            <person name="Roux C."/>
            <person name="Martin F."/>
        </authorList>
    </citation>
    <scope>NUCLEOTIDE SEQUENCE</scope>
    <source>
        <strain evidence="1">DAOM 197198</strain>
    </source>
</reference>
<accession>U9TVF3</accession>
<name>U9TVF3_RHIID</name>
<organism evidence="1">
    <name type="scientific">Rhizophagus irregularis (strain DAOM 181602 / DAOM 197198 / MUCL 43194)</name>
    <name type="common">Arbuscular mycorrhizal fungus</name>
    <name type="synonym">Glomus intraradices</name>
    <dbReference type="NCBI Taxonomy" id="747089"/>
    <lineage>
        <taxon>Eukaryota</taxon>
        <taxon>Fungi</taxon>
        <taxon>Fungi incertae sedis</taxon>
        <taxon>Mucoromycota</taxon>
        <taxon>Glomeromycotina</taxon>
        <taxon>Glomeromycetes</taxon>
        <taxon>Glomerales</taxon>
        <taxon>Glomeraceae</taxon>
        <taxon>Rhizophagus</taxon>
    </lineage>
</organism>
<proteinExistence type="predicted"/>
<protein>
    <submittedName>
        <fullName evidence="1">Uncharacterized protein</fullName>
    </submittedName>
</protein>